<keyword evidence="1" id="KW-0472">Membrane</keyword>
<reference evidence="3 4" key="1">
    <citation type="submission" date="2014-07" db="EMBL/GenBank/DDBJ databases">
        <title>Methanogenic archaea and the global carbon cycle.</title>
        <authorList>
            <person name="Henriksen J.R."/>
            <person name="Luke J."/>
            <person name="Reinhart S."/>
            <person name="Benedict M.N."/>
            <person name="Youngblut N.D."/>
            <person name="Metcalf M.E."/>
            <person name="Whitaker R.J."/>
            <person name="Metcalf W.W."/>
        </authorList>
    </citation>
    <scope>NUCLEOTIDE SEQUENCE [LARGE SCALE GENOMIC DNA]</scope>
    <source>
        <strain evidence="3 4">HB-1</strain>
    </source>
</reference>
<dbReference type="HOGENOM" id="CLU_757823_0_0_2"/>
<name>A0A0E3SFR9_9EURY</name>
<dbReference type="PATRIC" id="fig|1434110.4.peg.4478"/>
<organism evidence="3 4">
    <name type="scientific">Methanosarcina horonobensis HB-1 = JCM 15518</name>
    <dbReference type="NCBI Taxonomy" id="1434110"/>
    <lineage>
        <taxon>Archaea</taxon>
        <taxon>Methanobacteriati</taxon>
        <taxon>Methanobacteriota</taxon>
        <taxon>Stenosarchaea group</taxon>
        <taxon>Methanomicrobia</taxon>
        <taxon>Methanosarcinales</taxon>
        <taxon>Methanosarcinaceae</taxon>
        <taxon>Methanosarcina</taxon>
    </lineage>
</organism>
<dbReference type="STRING" id="1434110.MSHOH_3493"/>
<dbReference type="Pfam" id="PF07786">
    <property type="entry name" value="HGSNAT_cat"/>
    <property type="match status" value="1"/>
</dbReference>
<proteinExistence type="predicted"/>
<dbReference type="KEGG" id="mhor:MSHOH_3493"/>
<feature type="transmembrane region" description="Helical" evidence="1">
    <location>
        <begin position="45"/>
        <end position="67"/>
    </location>
</feature>
<feature type="transmembrane region" description="Helical" evidence="1">
    <location>
        <begin position="149"/>
        <end position="166"/>
    </location>
</feature>
<protein>
    <recommendedName>
        <fullName evidence="2">Heparan-alpha-glucosaminide N-acetyltransferase catalytic domain-containing protein</fullName>
    </recommendedName>
</protein>
<evidence type="ECO:0000313" key="3">
    <source>
        <dbReference type="EMBL" id="AKB79976.1"/>
    </source>
</evidence>
<dbReference type="OrthoDB" id="359489at2157"/>
<feature type="transmembrane region" description="Helical" evidence="1">
    <location>
        <begin position="172"/>
        <end position="194"/>
    </location>
</feature>
<dbReference type="InterPro" id="IPR012429">
    <property type="entry name" value="HGSNAT_cat"/>
</dbReference>
<dbReference type="EMBL" id="CP009516">
    <property type="protein sequence ID" value="AKB79976.1"/>
    <property type="molecule type" value="Genomic_DNA"/>
</dbReference>
<feature type="domain" description="Heparan-alpha-glucosaminide N-acetyltransferase catalytic" evidence="2">
    <location>
        <begin position="15"/>
        <end position="201"/>
    </location>
</feature>
<feature type="transmembrane region" description="Helical" evidence="1">
    <location>
        <begin position="236"/>
        <end position="257"/>
    </location>
</feature>
<evidence type="ECO:0000313" key="4">
    <source>
        <dbReference type="Proteomes" id="UP000033101"/>
    </source>
</evidence>
<keyword evidence="1" id="KW-1133">Transmembrane helix</keyword>
<dbReference type="RefSeq" id="WP_158024238.1">
    <property type="nucleotide sequence ID" value="NZ_CP009516.1"/>
</dbReference>
<dbReference type="AlphaFoldDB" id="A0A0E3SFR9"/>
<evidence type="ECO:0000256" key="1">
    <source>
        <dbReference type="SAM" id="Phobius"/>
    </source>
</evidence>
<keyword evidence="1" id="KW-0812">Transmembrane</keyword>
<sequence>MSQNIFNSNNKSSLRIPSVDILRGLALLLMIEAHIPISVEWASKWSNILAAPFFLIISGLSYDLFLLSRKRKSTEKKYLYIEVLSRGFLIYVLPLVPYIIISVLFTIPFVQLPYVQHYSIQVFHWGVFQVIGAGYVLGAIIPNNLKSKVFFVIFTFTSAFIISNFYQNVFYFLINDIYAFFPWVGYFLCGRIFYELYSRSFKDETLLGFSLLFLISSLLIMKILKMDFLLSARDQFPMFLFISSFCFIIFALMIIFIDRRHFYHSFFNLFENIGKICFTSYYIHFPILFFSIYVSKVFFGGTIFLEYFSSLTLNIIILLLLIIILSCTEENWRNYNYIFGFEWFIRVGSQILIKLVAKRFPKRFP</sequence>
<feature type="transmembrane region" description="Helical" evidence="1">
    <location>
        <begin position="88"/>
        <end position="110"/>
    </location>
</feature>
<gene>
    <name evidence="3" type="ORF">MSHOH_3493</name>
</gene>
<dbReference type="GeneID" id="24832835"/>
<dbReference type="Proteomes" id="UP000033101">
    <property type="component" value="Chromosome"/>
</dbReference>
<feature type="transmembrane region" description="Helical" evidence="1">
    <location>
        <begin position="307"/>
        <end position="325"/>
    </location>
</feature>
<feature type="transmembrane region" description="Helical" evidence="1">
    <location>
        <begin position="206"/>
        <end position="224"/>
    </location>
</feature>
<evidence type="ECO:0000259" key="2">
    <source>
        <dbReference type="Pfam" id="PF07786"/>
    </source>
</evidence>
<accession>A0A0E3SFR9</accession>
<keyword evidence="4" id="KW-1185">Reference proteome</keyword>
<feature type="transmembrane region" description="Helical" evidence="1">
    <location>
        <begin position="122"/>
        <end position="142"/>
    </location>
</feature>
<feature type="transmembrane region" description="Helical" evidence="1">
    <location>
        <begin position="21"/>
        <end position="39"/>
    </location>
</feature>
<feature type="transmembrane region" description="Helical" evidence="1">
    <location>
        <begin position="278"/>
        <end position="295"/>
    </location>
</feature>